<sequence>MSTIAAVAVSIAASLLNITTPFSCQATAGGVPNGPVSLCDGGPDWPRSHRTRPTDPASETDSARSKLVAESRSVQNDSVHDWRRRGPRPEKNPQDEEPHRAPEKNSLLDQN</sequence>
<feature type="chain" id="PRO_5037415061" description="Secreted protein" evidence="2">
    <location>
        <begin position="27"/>
        <end position="111"/>
    </location>
</feature>
<feature type="signal peptide" evidence="2">
    <location>
        <begin position="1"/>
        <end position="26"/>
    </location>
</feature>
<dbReference type="EMBL" id="BMGC01000004">
    <property type="protein sequence ID" value="GGB22792.1"/>
    <property type="molecule type" value="Genomic_DNA"/>
</dbReference>
<proteinExistence type="predicted"/>
<keyword evidence="4" id="KW-1185">Reference proteome</keyword>
<name>A0A916T0X3_9ACTN</name>
<organism evidence="3 4">
    <name type="scientific">Gordonia jinhuaensis</name>
    <dbReference type="NCBI Taxonomy" id="1517702"/>
    <lineage>
        <taxon>Bacteria</taxon>
        <taxon>Bacillati</taxon>
        <taxon>Actinomycetota</taxon>
        <taxon>Actinomycetes</taxon>
        <taxon>Mycobacteriales</taxon>
        <taxon>Gordoniaceae</taxon>
        <taxon>Gordonia</taxon>
    </lineage>
</organism>
<dbReference type="Proteomes" id="UP000621454">
    <property type="component" value="Unassembled WGS sequence"/>
</dbReference>
<dbReference type="AlphaFoldDB" id="A0A916T0X3"/>
<evidence type="ECO:0000313" key="3">
    <source>
        <dbReference type="EMBL" id="GGB22792.1"/>
    </source>
</evidence>
<reference evidence="3" key="2">
    <citation type="submission" date="2020-09" db="EMBL/GenBank/DDBJ databases">
        <authorList>
            <person name="Sun Q."/>
            <person name="Zhou Y."/>
        </authorList>
    </citation>
    <scope>NUCLEOTIDE SEQUENCE</scope>
    <source>
        <strain evidence="3">CGMCC 1.12827</strain>
    </source>
</reference>
<accession>A0A916T0X3</accession>
<evidence type="ECO:0008006" key="5">
    <source>
        <dbReference type="Google" id="ProtNLM"/>
    </source>
</evidence>
<comment type="caution">
    <text evidence="3">The sequence shown here is derived from an EMBL/GenBank/DDBJ whole genome shotgun (WGS) entry which is preliminary data.</text>
</comment>
<reference evidence="3" key="1">
    <citation type="journal article" date="2014" name="Int. J. Syst. Evol. Microbiol.">
        <title>Complete genome sequence of Corynebacterium casei LMG S-19264T (=DSM 44701T), isolated from a smear-ripened cheese.</title>
        <authorList>
            <consortium name="US DOE Joint Genome Institute (JGI-PGF)"/>
            <person name="Walter F."/>
            <person name="Albersmeier A."/>
            <person name="Kalinowski J."/>
            <person name="Ruckert C."/>
        </authorList>
    </citation>
    <scope>NUCLEOTIDE SEQUENCE</scope>
    <source>
        <strain evidence="3">CGMCC 1.12827</strain>
    </source>
</reference>
<evidence type="ECO:0000313" key="4">
    <source>
        <dbReference type="Proteomes" id="UP000621454"/>
    </source>
</evidence>
<feature type="compositionally biased region" description="Basic and acidic residues" evidence="1">
    <location>
        <begin position="87"/>
        <end position="103"/>
    </location>
</feature>
<evidence type="ECO:0000256" key="2">
    <source>
        <dbReference type="SAM" id="SignalP"/>
    </source>
</evidence>
<evidence type="ECO:0000256" key="1">
    <source>
        <dbReference type="SAM" id="MobiDB-lite"/>
    </source>
</evidence>
<gene>
    <name evidence="3" type="ORF">GCM10011489_08790</name>
</gene>
<keyword evidence="2" id="KW-0732">Signal</keyword>
<feature type="region of interest" description="Disordered" evidence="1">
    <location>
        <begin position="28"/>
        <end position="111"/>
    </location>
</feature>
<protein>
    <recommendedName>
        <fullName evidence="5">Secreted protein</fullName>
    </recommendedName>
</protein>